<name>N1PYN8_DOTSN</name>
<dbReference type="EMBL" id="KB446535">
    <property type="protein sequence ID" value="EME48552.1"/>
    <property type="molecule type" value="Genomic_DNA"/>
</dbReference>
<feature type="region of interest" description="Disordered" evidence="1">
    <location>
        <begin position="87"/>
        <end position="221"/>
    </location>
</feature>
<feature type="region of interest" description="Disordered" evidence="1">
    <location>
        <begin position="511"/>
        <end position="600"/>
    </location>
</feature>
<feature type="compositionally biased region" description="Basic and acidic residues" evidence="1">
    <location>
        <begin position="520"/>
        <end position="531"/>
    </location>
</feature>
<feature type="compositionally biased region" description="Polar residues" evidence="1">
    <location>
        <begin position="783"/>
        <end position="795"/>
    </location>
</feature>
<dbReference type="OMA" id="FNTPDMR"/>
<reference evidence="2 3" key="2">
    <citation type="journal article" date="2012" name="PLoS Pathog.">
        <title>Diverse lifestyles and strategies of plant pathogenesis encoded in the genomes of eighteen Dothideomycetes fungi.</title>
        <authorList>
            <person name="Ohm R.A."/>
            <person name="Feau N."/>
            <person name="Henrissat B."/>
            <person name="Schoch C.L."/>
            <person name="Horwitz B.A."/>
            <person name="Barry K.W."/>
            <person name="Condon B.J."/>
            <person name="Copeland A.C."/>
            <person name="Dhillon B."/>
            <person name="Glaser F."/>
            <person name="Hesse C.N."/>
            <person name="Kosti I."/>
            <person name="LaButti K."/>
            <person name="Lindquist E.A."/>
            <person name="Lucas S."/>
            <person name="Salamov A.A."/>
            <person name="Bradshaw R.E."/>
            <person name="Ciuffetti L."/>
            <person name="Hamelin R.C."/>
            <person name="Kema G.H.J."/>
            <person name="Lawrence C."/>
            <person name="Scott J.A."/>
            <person name="Spatafora J.W."/>
            <person name="Turgeon B.G."/>
            <person name="de Wit P.J.G.M."/>
            <person name="Zhong S."/>
            <person name="Goodwin S.B."/>
            <person name="Grigoriev I.V."/>
        </authorList>
    </citation>
    <scope>NUCLEOTIDE SEQUENCE [LARGE SCALE GENOMIC DNA]</scope>
    <source>
        <strain evidence="3">NZE10 / CBS 128990</strain>
    </source>
</reference>
<feature type="compositionally biased region" description="Polar residues" evidence="1">
    <location>
        <begin position="688"/>
        <end position="698"/>
    </location>
</feature>
<organism evidence="2 3">
    <name type="scientific">Dothistroma septosporum (strain NZE10 / CBS 128990)</name>
    <name type="common">Red band needle blight fungus</name>
    <name type="synonym">Mycosphaerella pini</name>
    <dbReference type="NCBI Taxonomy" id="675120"/>
    <lineage>
        <taxon>Eukaryota</taxon>
        <taxon>Fungi</taxon>
        <taxon>Dikarya</taxon>
        <taxon>Ascomycota</taxon>
        <taxon>Pezizomycotina</taxon>
        <taxon>Dothideomycetes</taxon>
        <taxon>Dothideomycetidae</taxon>
        <taxon>Mycosphaerellales</taxon>
        <taxon>Mycosphaerellaceae</taxon>
        <taxon>Dothistroma</taxon>
    </lineage>
</organism>
<feature type="compositionally biased region" description="Low complexity" evidence="1">
    <location>
        <begin position="258"/>
        <end position="282"/>
    </location>
</feature>
<dbReference type="HOGENOM" id="CLU_007264_0_0_1"/>
<dbReference type="eggNOG" id="ENOG502RD9J">
    <property type="taxonomic scope" value="Eukaryota"/>
</dbReference>
<feature type="region of interest" description="Disordered" evidence="1">
    <location>
        <begin position="783"/>
        <end position="807"/>
    </location>
</feature>
<feature type="region of interest" description="Disordered" evidence="1">
    <location>
        <begin position="258"/>
        <end position="365"/>
    </location>
</feature>
<evidence type="ECO:0008006" key="4">
    <source>
        <dbReference type="Google" id="ProtNLM"/>
    </source>
</evidence>
<feature type="region of interest" description="Disordered" evidence="1">
    <location>
        <begin position="684"/>
        <end position="705"/>
    </location>
</feature>
<dbReference type="AlphaFoldDB" id="N1PYN8"/>
<evidence type="ECO:0000313" key="3">
    <source>
        <dbReference type="Proteomes" id="UP000016933"/>
    </source>
</evidence>
<proteinExistence type="predicted"/>
<feature type="compositionally biased region" description="Low complexity" evidence="1">
    <location>
        <begin position="393"/>
        <end position="402"/>
    </location>
</feature>
<keyword evidence="3" id="KW-1185">Reference proteome</keyword>
<feature type="region of interest" description="Disordered" evidence="1">
    <location>
        <begin position="838"/>
        <end position="869"/>
    </location>
</feature>
<dbReference type="Proteomes" id="UP000016933">
    <property type="component" value="Unassembled WGS sequence"/>
</dbReference>
<feature type="compositionally biased region" description="Polar residues" evidence="1">
    <location>
        <begin position="8"/>
        <end position="21"/>
    </location>
</feature>
<feature type="region of interest" description="Disordered" evidence="1">
    <location>
        <begin position="384"/>
        <end position="427"/>
    </location>
</feature>
<reference evidence="3" key="1">
    <citation type="journal article" date="2012" name="PLoS Genet.">
        <title>The genomes of the fungal plant pathogens Cladosporium fulvum and Dothistroma septosporum reveal adaptation to different hosts and lifestyles but also signatures of common ancestry.</title>
        <authorList>
            <person name="de Wit P.J.G.M."/>
            <person name="van der Burgt A."/>
            <person name="Oekmen B."/>
            <person name="Stergiopoulos I."/>
            <person name="Abd-Elsalam K.A."/>
            <person name="Aerts A.L."/>
            <person name="Bahkali A.H."/>
            <person name="Beenen H.G."/>
            <person name="Chettri P."/>
            <person name="Cox M.P."/>
            <person name="Datema E."/>
            <person name="de Vries R.P."/>
            <person name="Dhillon B."/>
            <person name="Ganley A.R."/>
            <person name="Griffiths S.A."/>
            <person name="Guo Y."/>
            <person name="Hamelin R.C."/>
            <person name="Henrissat B."/>
            <person name="Kabir M.S."/>
            <person name="Jashni M.K."/>
            <person name="Kema G."/>
            <person name="Klaubauf S."/>
            <person name="Lapidus A."/>
            <person name="Levasseur A."/>
            <person name="Lindquist E."/>
            <person name="Mehrabi R."/>
            <person name="Ohm R.A."/>
            <person name="Owen T.J."/>
            <person name="Salamov A."/>
            <person name="Schwelm A."/>
            <person name="Schijlen E."/>
            <person name="Sun H."/>
            <person name="van den Burg H.A."/>
            <person name="van Ham R.C.H.J."/>
            <person name="Zhang S."/>
            <person name="Goodwin S.B."/>
            <person name="Grigoriev I.V."/>
            <person name="Collemare J."/>
            <person name="Bradshaw R.E."/>
        </authorList>
    </citation>
    <scope>NUCLEOTIDE SEQUENCE [LARGE SCALE GENOMIC DNA]</scope>
    <source>
        <strain evidence="3">NZE10 / CBS 128990</strain>
    </source>
</reference>
<feature type="compositionally biased region" description="Polar residues" evidence="1">
    <location>
        <begin position="161"/>
        <end position="189"/>
    </location>
</feature>
<feature type="region of interest" description="Disordered" evidence="1">
    <location>
        <begin position="1"/>
        <end position="61"/>
    </location>
</feature>
<dbReference type="OrthoDB" id="5406427at2759"/>
<feature type="compositionally biased region" description="Basic and acidic residues" evidence="1">
    <location>
        <begin position="297"/>
        <end position="318"/>
    </location>
</feature>
<accession>N1PYN8</accession>
<sequence length="890" mass="96417">MAEIMLPSHSSYTENIQSMSPTVPLPGAAPRIEMLPNPDFSFPRIPPADSMPQPPPNNRAHRRPMSVHMDMLKPQANETSHRRGASMLPSFTFNAGDATGLTADQPEPTQTSPSRSAHKRNTSELIGGHGIGMMGAISASPTKTAPLAVPGRPSGHKSRASRVTLSSSDWSAVMTTAETQPRLSSSLPNTPLDGPPSSSTDSNDVFGPPLDSLPVRTPRPRVEFSEDVEYIPRPLSTISSETESSMSTVRGHSVNNSISSVLSLGSPSPPSSRARTPSLSTTLEDEPRSRTKSSIELSKRIEREGQWLKHGQSHESLHRPFSQPSAMPNKLTFATEPVTGRGRDTHAKHKSLSHALGLDRRRSEPAMGMHVDEPSRLSTLSLQDPVSHNSLEQSSQSNTEQRSSSRRLKDWAVSKMSRRGRESGRPHSEHLALLFQPQHAGASPVIEPASAETDLDAVFSMEADPLPSVGAHAQRVEMETPQVVSHLSAELPESDDSGAMLDLDAALGPFKTPPFGAQKPRRELHSSRGTRDFFGPGGHYQPTPSHRRAESAPMLTPWDQIRTGTPPQPGMADVFEEEEEEETDSARPGSTSSTQDEESRMGVQIVDSDVGMNSSTPNLSLDDGLRSRHAEWETERASTAFSTMSSSLAMPMLDRRASSIIEDTIIEESSPVEPAIVEFHEEPRAHSLTKSSDSSETPTIIGGQPGTLSLPHGQPPLTTPESFQTSAFSTPDFARRQSSFDTSRVGTSASSITDNRTVSSCTTGDPTPDVRISVDDIPSLTSSRSTMFSTSNANSSRRDISGLRTPSVASNTLDPTIHYDRRRKRASIASLSQLVGAPFGSRPATGISELRPQTAATDLSNKEPKKKEHRLKKLMFWKSKHRQASSSTIS</sequence>
<gene>
    <name evidence="2" type="ORF">DOTSEDRAFT_67559</name>
</gene>
<feature type="compositionally biased region" description="Acidic residues" evidence="1">
    <location>
        <begin position="574"/>
        <end position="583"/>
    </location>
</feature>
<protein>
    <recommendedName>
        <fullName evidence="4">Cell wall proline rich protein</fullName>
    </recommendedName>
</protein>
<evidence type="ECO:0000313" key="2">
    <source>
        <dbReference type="EMBL" id="EME48552.1"/>
    </source>
</evidence>
<evidence type="ECO:0000256" key="1">
    <source>
        <dbReference type="SAM" id="MobiDB-lite"/>
    </source>
</evidence>